<evidence type="ECO:0000256" key="1">
    <source>
        <dbReference type="ARBA" id="ARBA00001971"/>
    </source>
</evidence>
<comment type="cofactor">
    <cofactor evidence="1 8">
        <name>heme</name>
        <dbReference type="ChEBI" id="CHEBI:30413"/>
    </cofactor>
</comment>
<reference evidence="10" key="1">
    <citation type="journal article" date="2021" name="Mol. Ecol. Resour.">
        <title>Apolygus lucorum genome provides insights into omnivorousness and mesophyll feeding.</title>
        <authorList>
            <person name="Liu Y."/>
            <person name="Liu H."/>
            <person name="Wang H."/>
            <person name="Huang T."/>
            <person name="Liu B."/>
            <person name="Yang B."/>
            <person name="Yin L."/>
            <person name="Li B."/>
            <person name="Zhang Y."/>
            <person name="Zhang S."/>
            <person name="Jiang F."/>
            <person name="Zhang X."/>
            <person name="Ren Y."/>
            <person name="Wang B."/>
            <person name="Wang S."/>
            <person name="Lu Y."/>
            <person name="Wu K."/>
            <person name="Fan W."/>
            <person name="Wang G."/>
        </authorList>
    </citation>
    <scope>NUCLEOTIDE SEQUENCE</scope>
    <source>
        <strain evidence="10">12Hb</strain>
    </source>
</reference>
<evidence type="ECO:0000256" key="3">
    <source>
        <dbReference type="ARBA" id="ARBA00022617"/>
    </source>
</evidence>
<sequence length="237" mass="26191">MGRCCLEGLVDAAVLSGLKPGVNSKVLGGPSLGGLVLSATCFKTCCCQKLGNTLVFLMYLIAKNKESQKKLYEEIMRLTPNGAQLDSHSLSEAHYLRACIMESFRVLPTAPCVARILESDLKLSDYYLKAGTVVLCHTWLAGLDESNFEDAKSFSPERWLSADGTCSSVNIHPFLVVPFGVGRRVCPGKRFVELELQVILAQIVRQFEIDFEGEMELNFEFLLAPAAANFTMKERVR</sequence>
<comment type="similarity">
    <text evidence="2 9">Belongs to the cytochrome P450 family.</text>
</comment>
<dbReference type="PRINTS" id="PR00385">
    <property type="entry name" value="P450"/>
</dbReference>
<evidence type="ECO:0000256" key="7">
    <source>
        <dbReference type="ARBA" id="ARBA00023033"/>
    </source>
</evidence>
<keyword evidence="7 9" id="KW-0503">Monooxygenase</keyword>
<dbReference type="GO" id="GO:0004497">
    <property type="term" value="F:monooxygenase activity"/>
    <property type="evidence" value="ECO:0007669"/>
    <property type="project" value="UniProtKB-KW"/>
</dbReference>
<dbReference type="GO" id="GO:0005506">
    <property type="term" value="F:iron ion binding"/>
    <property type="evidence" value="ECO:0007669"/>
    <property type="project" value="InterPro"/>
</dbReference>
<keyword evidence="11" id="KW-1185">Reference proteome</keyword>
<protein>
    <recommendedName>
        <fullName evidence="12">Cytochrome P450</fullName>
    </recommendedName>
</protein>
<name>A0A8S9X8Z1_APOLU</name>
<evidence type="ECO:0000256" key="9">
    <source>
        <dbReference type="RuleBase" id="RU000461"/>
    </source>
</evidence>
<dbReference type="GO" id="GO:0020037">
    <property type="term" value="F:heme binding"/>
    <property type="evidence" value="ECO:0007669"/>
    <property type="project" value="InterPro"/>
</dbReference>
<dbReference type="InterPro" id="IPR001128">
    <property type="entry name" value="Cyt_P450"/>
</dbReference>
<dbReference type="EMBL" id="WIXP02000009">
    <property type="protein sequence ID" value="KAF6204808.1"/>
    <property type="molecule type" value="Genomic_DNA"/>
</dbReference>
<evidence type="ECO:0000256" key="4">
    <source>
        <dbReference type="ARBA" id="ARBA00022723"/>
    </source>
</evidence>
<evidence type="ECO:0000256" key="6">
    <source>
        <dbReference type="ARBA" id="ARBA00023004"/>
    </source>
</evidence>
<evidence type="ECO:0000256" key="8">
    <source>
        <dbReference type="PIRSR" id="PIRSR602401-1"/>
    </source>
</evidence>
<dbReference type="PANTHER" id="PTHR24279">
    <property type="entry name" value="CYTOCHROME P450"/>
    <property type="match status" value="1"/>
</dbReference>
<dbReference type="Pfam" id="PF00067">
    <property type="entry name" value="p450"/>
    <property type="match status" value="1"/>
</dbReference>
<keyword evidence="3 8" id="KW-0349">Heme</keyword>
<dbReference type="GO" id="GO:0016705">
    <property type="term" value="F:oxidoreductase activity, acting on paired donors, with incorporation or reduction of molecular oxygen"/>
    <property type="evidence" value="ECO:0007669"/>
    <property type="project" value="InterPro"/>
</dbReference>
<keyword evidence="4 8" id="KW-0479">Metal-binding</keyword>
<dbReference type="SUPFAM" id="SSF48264">
    <property type="entry name" value="Cytochrome P450"/>
    <property type="match status" value="1"/>
</dbReference>
<dbReference type="Gene3D" id="1.10.630.10">
    <property type="entry name" value="Cytochrome P450"/>
    <property type="match status" value="1"/>
</dbReference>
<gene>
    <name evidence="10" type="ORF">GE061_018970</name>
</gene>
<dbReference type="InterPro" id="IPR002401">
    <property type="entry name" value="Cyt_P450_E_grp-I"/>
</dbReference>
<organism evidence="10 11">
    <name type="scientific">Apolygus lucorum</name>
    <name type="common">Small green plant bug</name>
    <name type="synonym">Lygocoris lucorum</name>
    <dbReference type="NCBI Taxonomy" id="248454"/>
    <lineage>
        <taxon>Eukaryota</taxon>
        <taxon>Metazoa</taxon>
        <taxon>Ecdysozoa</taxon>
        <taxon>Arthropoda</taxon>
        <taxon>Hexapoda</taxon>
        <taxon>Insecta</taxon>
        <taxon>Pterygota</taxon>
        <taxon>Neoptera</taxon>
        <taxon>Paraneoptera</taxon>
        <taxon>Hemiptera</taxon>
        <taxon>Heteroptera</taxon>
        <taxon>Panheteroptera</taxon>
        <taxon>Cimicomorpha</taxon>
        <taxon>Miridae</taxon>
        <taxon>Mirini</taxon>
        <taxon>Apolygus</taxon>
    </lineage>
</organism>
<evidence type="ECO:0000256" key="5">
    <source>
        <dbReference type="ARBA" id="ARBA00023002"/>
    </source>
</evidence>
<dbReference type="InterPro" id="IPR050479">
    <property type="entry name" value="CYP11_CYP27_families"/>
</dbReference>
<keyword evidence="5 9" id="KW-0560">Oxidoreductase</keyword>
<evidence type="ECO:0008006" key="12">
    <source>
        <dbReference type="Google" id="ProtNLM"/>
    </source>
</evidence>
<dbReference type="OrthoDB" id="3945418at2759"/>
<keyword evidence="6 8" id="KW-0408">Iron</keyword>
<evidence type="ECO:0000313" key="10">
    <source>
        <dbReference type="EMBL" id="KAF6204808.1"/>
    </source>
</evidence>
<dbReference type="PROSITE" id="PS00086">
    <property type="entry name" value="CYTOCHROME_P450"/>
    <property type="match status" value="1"/>
</dbReference>
<dbReference type="InterPro" id="IPR036396">
    <property type="entry name" value="Cyt_P450_sf"/>
</dbReference>
<accession>A0A8S9X8Z1</accession>
<dbReference type="Proteomes" id="UP000466442">
    <property type="component" value="Linkage Group LG9"/>
</dbReference>
<feature type="binding site" description="axial binding residue" evidence="8">
    <location>
        <position position="186"/>
    </location>
    <ligand>
        <name>heme</name>
        <dbReference type="ChEBI" id="CHEBI:30413"/>
    </ligand>
    <ligandPart>
        <name>Fe</name>
        <dbReference type="ChEBI" id="CHEBI:18248"/>
    </ligandPart>
</feature>
<evidence type="ECO:0000256" key="2">
    <source>
        <dbReference type="ARBA" id="ARBA00010617"/>
    </source>
</evidence>
<proteinExistence type="inferred from homology"/>
<dbReference type="PRINTS" id="PR00463">
    <property type="entry name" value="EP450I"/>
</dbReference>
<dbReference type="AlphaFoldDB" id="A0A8S9X8Z1"/>
<evidence type="ECO:0000313" key="11">
    <source>
        <dbReference type="Proteomes" id="UP000466442"/>
    </source>
</evidence>
<dbReference type="InterPro" id="IPR017972">
    <property type="entry name" value="Cyt_P450_CS"/>
</dbReference>
<comment type="caution">
    <text evidence="10">The sequence shown here is derived from an EMBL/GenBank/DDBJ whole genome shotgun (WGS) entry which is preliminary data.</text>
</comment>
<dbReference type="PANTHER" id="PTHR24279:SF120">
    <property type="entry name" value="CYTOCHROME P450"/>
    <property type="match status" value="1"/>
</dbReference>